<keyword evidence="3 10" id="KW-1003">Cell membrane</keyword>
<evidence type="ECO:0000256" key="8">
    <source>
        <dbReference type="ARBA" id="ARBA00023287"/>
    </source>
</evidence>
<evidence type="ECO:0000256" key="6">
    <source>
        <dbReference type="ARBA" id="ARBA00022989"/>
    </source>
</evidence>
<comment type="subcellular location">
    <subcellularLocation>
        <location evidence="1">Cell membrane</location>
        <topology evidence="1">Single-pass membrane protein</topology>
    </subcellularLocation>
    <subcellularLocation>
        <location evidence="2">Cell surface</location>
    </subcellularLocation>
</comment>
<keyword evidence="6 10" id="KW-1133">Transmembrane helix</keyword>
<organism evidence="11 12">
    <name type="scientific">Thalassorhabdus alkalitolerans</name>
    <dbReference type="NCBI Taxonomy" id="2282697"/>
    <lineage>
        <taxon>Bacteria</taxon>
        <taxon>Bacillati</taxon>
        <taxon>Bacillota</taxon>
        <taxon>Bacilli</taxon>
        <taxon>Bacillales</taxon>
        <taxon>Bacillaceae</taxon>
        <taxon>Thalassorhabdus</taxon>
    </lineage>
</organism>
<dbReference type="InterPro" id="IPR012902">
    <property type="entry name" value="N_methyl_site"/>
</dbReference>
<keyword evidence="4" id="KW-0488">Methylation</keyword>
<dbReference type="PROSITE" id="PS00409">
    <property type="entry name" value="PROKAR_NTER_METHYL"/>
    <property type="match status" value="1"/>
</dbReference>
<feature type="transmembrane region" description="Helical" evidence="10">
    <location>
        <begin position="12"/>
        <end position="34"/>
    </location>
</feature>
<dbReference type="Pfam" id="PF07963">
    <property type="entry name" value="N_methyl"/>
    <property type="match status" value="1"/>
</dbReference>
<proteinExistence type="inferred from homology"/>
<dbReference type="EMBL" id="JBHSOZ010000005">
    <property type="protein sequence ID" value="MFC5713355.1"/>
    <property type="molecule type" value="Genomic_DNA"/>
</dbReference>
<evidence type="ECO:0000256" key="1">
    <source>
        <dbReference type="ARBA" id="ARBA00004162"/>
    </source>
</evidence>
<evidence type="ECO:0000256" key="4">
    <source>
        <dbReference type="ARBA" id="ARBA00022481"/>
    </source>
</evidence>
<dbReference type="Proteomes" id="UP001596142">
    <property type="component" value="Unassembled WGS sequence"/>
</dbReference>
<dbReference type="SUPFAM" id="SSF54523">
    <property type="entry name" value="Pili subunits"/>
    <property type="match status" value="1"/>
</dbReference>
<evidence type="ECO:0000256" key="9">
    <source>
        <dbReference type="ARBA" id="ARBA00043982"/>
    </source>
</evidence>
<dbReference type="InterPro" id="IPR045584">
    <property type="entry name" value="Pilin-like"/>
</dbReference>
<keyword evidence="7 10" id="KW-0472">Membrane</keyword>
<evidence type="ECO:0000313" key="11">
    <source>
        <dbReference type="EMBL" id="MFC5713355.1"/>
    </source>
</evidence>
<dbReference type="NCBIfam" id="TIGR02532">
    <property type="entry name" value="IV_pilin_GFxxxE"/>
    <property type="match status" value="1"/>
</dbReference>
<dbReference type="RefSeq" id="WP_054635428.1">
    <property type="nucleotide sequence ID" value="NZ_JBHSOZ010000005.1"/>
</dbReference>
<evidence type="ECO:0000313" key="12">
    <source>
        <dbReference type="Proteomes" id="UP001596142"/>
    </source>
</evidence>
<keyword evidence="8 10" id="KW-0178">Competence</keyword>
<evidence type="ECO:0000256" key="2">
    <source>
        <dbReference type="ARBA" id="ARBA00004241"/>
    </source>
</evidence>
<keyword evidence="5 10" id="KW-0812">Transmembrane</keyword>
<dbReference type="Gene3D" id="3.30.700.10">
    <property type="entry name" value="Glycoprotein, Type 4 Pilin"/>
    <property type="match status" value="1"/>
</dbReference>
<comment type="subunit">
    <text evidence="10">Homodimer.</text>
</comment>
<keyword evidence="12" id="KW-1185">Reference proteome</keyword>
<evidence type="ECO:0000256" key="7">
    <source>
        <dbReference type="ARBA" id="ARBA00023136"/>
    </source>
</evidence>
<comment type="similarity">
    <text evidence="9 10">Belongs to the ComGC family.</text>
</comment>
<evidence type="ECO:0000256" key="10">
    <source>
        <dbReference type="PIRNR" id="PIRNR029928"/>
    </source>
</evidence>
<comment type="function">
    <text evidence="10">Required for transformation and DNA binding.</text>
</comment>
<sequence>MKHIKNQKGFTLIEMMIVLLIITVLLLIAVPNMVKNNSVAQSKGCEATVDLLQTQVATYEVEHGDRPSSLNNLLEEGYVDRITCPDGSSLTLSNGTVVRNGSS</sequence>
<dbReference type="NCBIfam" id="NF040999">
    <property type="entry name" value="pilin_ComGC"/>
    <property type="match status" value="1"/>
</dbReference>
<evidence type="ECO:0000256" key="5">
    <source>
        <dbReference type="ARBA" id="ARBA00022692"/>
    </source>
</evidence>
<dbReference type="InterPro" id="IPR016940">
    <property type="entry name" value="ComGC"/>
</dbReference>
<reference evidence="12" key="1">
    <citation type="journal article" date="2019" name="Int. J. Syst. Evol. Microbiol.">
        <title>The Global Catalogue of Microorganisms (GCM) 10K type strain sequencing project: providing services to taxonomists for standard genome sequencing and annotation.</title>
        <authorList>
            <consortium name="The Broad Institute Genomics Platform"/>
            <consortium name="The Broad Institute Genome Sequencing Center for Infectious Disease"/>
            <person name="Wu L."/>
            <person name="Ma J."/>
        </authorList>
    </citation>
    <scope>NUCLEOTIDE SEQUENCE [LARGE SCALE GENOMIC DNA]</scope>
    <source>
        <strain evidence="12">CECT 7184</strain>
    </source>
</reference>
<evidence type="ECO:0000256" key="3">
    <source>
        <dbReference type="ARBA" id="ARBA00022475"/>
    </source>
</evidence>
<keyword evidence="10" id="KW-0813">Transport</keyword>
<dbReference type="PIRSF" id="PIRSF029928">
    <property type="entry name" value="Late_competence_ComGC"/>
    <property type="match status" value="1"/>
</dbReference>
<comment type="caution">
    <text evidence="11">The sequence shown here is derived from an EMBL/GenBank/DDBJ whole genome shotgun (WGS) entry which is preliminary data.</text>
</comment>
<protein>
    <recommendedName>
        <fullName evidence="10">ComG operon protein 3</fullName>
    </recommendedName>
</protein>
<name>A0ABW0YLP6_9BACI</name>
<accession>A0ABW0YLP6</accession>
<gene>
    <name evidence="11" type="primary">comGC</name>
    <name evidence="11" type="ORF">ACFPU1_11205</name>
</gene>